<proteinExistence type="predicted"/>
<sequence>MGLPGALPVLNEKVVEYAVKLGLGLHSDISLRSKFDRKQYFYPDLPKGYQISQFDIPICRGGYVEVDLPVEFGGGHRRFGITRVHMEEDAGKLVHAGGDGLSGSLYSQVDLNRAGVPLLEVVSEPDMRNGLEAAEYAAELQRIVRYLGISNGNMQEGSLRCDVNVSVRPKGQDKFGTKVEIKNMNSFSAMQRAIEYEVSRQVCLHEEGFESKIVQETRLWEEGSQRTITMRSKEGLADYRFFPEPDLPEVSITQAYVDSLLEDLPELPNTKRRRYESLGLIMQDVLVLANDSDVAAFLDAVLDKGADLKLTANWIMGDIAAYLKSEKTSISDVKLTPATLAELISLIKDGTISGKIGKEILPELLRKGGSVKEVVEAKGLSQISDPALIEGIIKQVLSSNPKQVEQYRGGKTKLQGFFVGQVMKATGGRVNPTVMNEILLRKLTA</sequence>
<evidence type="ECO:0000313" key="2">
    <source>
        <dbReference type="Proteomes" id="UP001162992"/>
    </source>
</evidence>
<dbReference type="EMBL" id="CM055111">
    <property type="protein sequence ID" value="KAJ7519256.1"/>
    <property type="molecule type" value="Genomic_DNA"/>
</dbReference>
<comment type="caution">
    <text evidence="1">The sequence shown here is derived from an EMBL/GenBank/DDBJ whole genome shotgun (WGS) entry which is preliminary data.</text>
</comment>
<gene>
    <name evidence="1" type="ORF">O6H91_20G030700</name>
</gene>
<dbReference type="Proteomes" id="UP001162992">
    <property type="component" value="Chromosome 20"/>
</dbReference>
<protein>
    <submittedName>
        <fullName evidence="1">Uncharacterized protein</fullName>
    </submittedName>
</protein>
<reference evidence="2" key="1">
    <citation type="journal article" date="2024" name="Proc. Natl. Acad. Sci. U.S.A.">
        <title>Extraordinary preservation of gene collinearity over three hundred million years revealed in homosporous lycophytes.</title>
        <authorList>
            <person name="Li C."/>
            <person name="Wickell D."/>
            <person name="Kuo L.Y."/>
            <person name="Chen X."/>
            <person name="Nie B."/>
            <person name="Liao X."/>
            <person name="Peng D."/>
            <person name="Ji J."/>
            <person name="Jenkins J."/>
            <person name="Williams M."/>
            <person name="Shu S."/>
            <person name="Plott C."/>
            <person name="Barry K."/>
            <person name="Rajasekar S."/>
            <person name="Grimwood J."/>
            <person name="Han X."/>
            <person name="Sun S."/>
            <person name="Hou Z."/>
            <person name="He W."/>
            <person name="Dai G."/>
            <person name="Sun C."/>
            <person name="Schmutz J."/>
            <person name="Leebens-Mack J.H."/>
            <person name="Li F.W."/>
            <person name="Wang L."/>
        </authorList>
    </citation>
    <scope>NUCLEOTIDE SEQUENCE [LARGE SCALE GENOMIC DNA]</scope>
    <source>
        <strain evidence="2">cv. PW_Plant_1</strain>
    </source>
</reference>
<name>A0ACC2AP87_DIPCM</name>
<organism evidence="1 2">
    <name type="scientific">Diphasiastrum complanatum</name>
    <name type="common">Issler's clubmoss</name>
    <name type="synonym">Lycopodium complanatum</name>
    <dbReference type="NCBI Taxonomy" id="34168"/>
    <lineage>
        <taxon>Eukaryota</taxon>
        <taxon>Viridiplantae</taxon>
        <taxon>Streptophyta</taxon>
        <taxon>Embryophyta</taxon>
        <taxon>Tracheophyta</taxon>
        <taxon>Lycopodiopsida</taxon>
        <taxon>Lycopodiales</taxon>
        <taxon>Lycopodiaceae</taxon>
        <taxon>Lycopodioideae</taxon>
        <taxon>Diphasiastrum</taxon>
    </lineage>
</organism>
<accession>A0ACC2AP87</accession>
<evidence type="ECO:0000313" key="1">
    <source>
        <dbReference type="EMBL" id="KAJ7519256.1"/>
    </source>
</evidence>
<keyword evidence="2" id="KW-1185">Reference proteome</keyword>